<evidence type="ECO:0000313" key="3">
    <source>
        <dbReference type="Proteomes" id="UP000612055"/>
    </source>
</evidence>
<organism evidence="2 3">
    <name type="scientific">Edaphochlamys debaryana</name>
    <dbReference type="NCBI Taxonomy" id="47281"/>
    <lineage>
        <taxon>Eukaryota</taxon>
        <taxon>Viridiplantae</taxon>
        <taxon>Chlorophyta</taxon>
        <taxon>core chlorophytes</taxon>
        <taxon>Chlorophyceae</taxon>
        <taxon>CS clade</taxon>
        <taxon>Chlamydomonadales</taxon>
        <taxon>Chlamydomonadales incertae sedis</taxon>
        <taxon>Edaphochlamys</taxon>
    </lineage>
</organism>
<dbReference type="Proteomes" id="UP000612055">
    <property type="component" value="Unassembled WGS sequence"/>
</dbReference>
<reference evidence="2" key="1">
    <citation type="journal article" date="2020" name="bioRxiv">
        <title>Comparative genomics of Chlamydomonas.</title>
        <authorList>
            <person name="Craig R.J."/>
            <person name="Hasan A.R."/>
            <person name="Ness R.W."/>
            <person name="Keightley P.D."/>
        </authorList>
    </citation>
    <scope>NUCLEOTIDE SEQUENCE</scope>
    <source>
        <strain evidence="2">CCAP 11/70</strain>
    </source>
</reference>
<gene>
    <name evidence="2" type="ORF">HYH03_007295</name>
</gene>
<feature type="region of interest" description="Disordered" evidence="1">
    <location>
        <begin position="1"/>
        <end position="159"/>
    </location>
</feature>
<comment type="caution">
    <text evidence="2">The sequence shown here is derived from an EMBL/GenBank/DDBJ whole genome shotgun (WGS) entry which is preliminary data.</text>
</comment>
<feature type="compositionally biased region" description="Basic and acidic residues" evidence="1">
    <location>
        <begin position="57"/>
        <end position="72"/>
    </location>
</feature>
<name>A0A835Y4F0_9CHLO</name>
<dbReference type="AlphaFoldDB" id="A0A835Y4F0"/>
<proteinExistence type="predicted"/>
<evidence type="ECO:0000313" key="2">
    <source>
        <dbReference type="EMBL" id="KAG2494528.1"/>
    </source>
</evidence>
<accession>A0A835Y4F0</accession>
<sequence length="159" mass="16353">MDPRLAALEPPAPSGASQLMFMASRSLNRSIGVRRRTSEGGSQDGRGQPTPEEEAAEKEPDLLKEQFEREKANNPLIARVTNPDGHFSDRPSRQQMTKRPSVGFALGEEGGPGAGAAESEPGEYNPLSQAGADGAGASQDRQQGAGGAADPAVAGSGAG</sequence>
<dbReference type="OrthoDB" id="552214at2759"/>
<feature type="compositionally biased region" description="Low complexity" evidence="1">
    <location>
        <begin position="115"/>
        <end position="159"/>
    </location>
</feature>
<dbReference type="EMBL" id="JAEHOE010000030">
    <property type="protein sequence ID" value="KAG2494528.1"/>
    <property type="molecule type" value="Genomic_DNA"/>
</dbReference>
<protein>
    <submittedName>
        <fullName evidence="2">Uncharacterized protein</fullName>
    </submittedName>
</protein>
<keyword evidence="3" id="KW-1185">Reference proteome</keyword>
<evidence type="ECO:0000256" key="1">
    <source>
        <dbReference type="SAM" id="MobiDB-lite"/>
    </source>
</evidence>